<dbReference type="InterPro" id="IPR009739">
    <property type="entry name" value="LprI-like_N"/>
</dbReference>
<dbReference type="Gene3D" id="1.20.1270.180">
    <property type="match status" value="1"/>
</dbReference>
<comment type="caution">
    <text evidence="2">The sequence shown here is derived from an EMBL/GenBank/DDBJ whole genome shotgun (WGS) entry which is preliminary data.</text>
</comment>
<accession>A0ABR6ZQ78</accession>
<evidence type="ECO:0000313" key="2">
    <source>
        <dbReference type="EMBL" id="MBC3917625.1"/>
    </source>
</evidence>
<dbReference type="RefSeq" id="WP_222619303.1">
    <property type="nucleotide sequence ID" value="NZ_JACOGF010000004.1"/>
</dbReference>
<keyword evidence="3" id="KW-1185">Reference proteome</keyword>
<proteinExistence type="predicted"/>
<evidence type="ECO:0000313" key="3">
    <source>
        <dbReference type="Proteomes" id="UP000650424"/>
    </source>
</evidence>
<organism evidence="2 3">
    <name type="scientific">Undibacterium hunanense</name>
    <dbReference type="NCBI Taxonomy" id="2762292"/>
    <lineage>
        <taxon>Bacteria</taxon>
        <taxon>Pseudomonadati</taxon>
        <taxon>Pseudomonadota</taxon>
        <taxon>Betaproteobacteria</taxon>
        <taxon>Burkholderiales</taxon>
        <taxon>Oxalobacteraceae</taxon>
        <taxon>Undibacterium</taxon>
    </lineage>
</organism>
<protein>
    <submittedName>
        <fullName evidence="2">DUF1311 domain-containing protein</fullName>
    </submittedName>
</protein>
<feature type="domain" description="Lysozyme inhibitor LprI-like N-terminal" evidence="1">
    <location>
        <begin position="28"/>
        <end position="119"/>
    </location>
</feature>
<gene>
    <name evidence="2" type="ORF">H8L32_09090</name>
</gene>
<reference evidence="2 3" key="1">
    <citation type="submission" date="2020-08" db="EMBL/GenBank/DDBJ databases">
        <title>Novel species isolated from subtropical streams in China.</title>
        <authorList>
            <person name="Lu H."/>
        </authorList>
    </citation>
    <scope>NUCLEOTIDE SEQUENCE [LARGE SCALE GENOMIC DNA]</scope>
    <source>
        <strain evidence="2 3">CY18W</strain>
    </source>
</reference>
<sequence>MSNMKPVQLLVLGILCAIAHDGHAEALCAAAQNTLEDSQCMADEVARADKKLDTYLQAAKTRLKKDGDSKLNLDIAHSAWTQYRNKHCGDVYTYWEQGSIRHRQSAQCQLDLIQSRTHDIWKAYLTYADTTPPVLPEP</sequence>
<dbReference type="EMBL" id="JACOGF010000004">
    <property type="protein sequence ID" value="MBC3917625.1"/>
    <property type="molecule type" value="Genomic_DNA"/>
</dbReference>
<name>A0ABR6ZQ78_9BURK</name>
<dbReference type="Proteomes" id="UP000650424">
    <property type="component" value="Unassembled WGS sequence"/>
</dbReference>
<dbReference type="Pfam" id="PF07007">
    <property type="entry name" value="LprI"/>
    <property type="match status" value="1"/>
</dbReference>
<evidence type="ECO:0000259" key="1">
    <source>
        <dbReference type="Pfam" id="PF07007"/>
    </source>
</evidence>